<dbReference type="GO" id="GO:0016740">
    <property type="term" value="F:transferase activity"/>
    <property type="evidence" value="ECO:0007669"/>
    <property type="project" value="UniProtKB-KW"/>
</dbReference>
<dbReference type="GeneID" id="39983913"/>
<dbReference type="SUPFAM" id="SSF47616">
    <property type="entry name" value="GST C-terminal domain-like"/>
    <property type="match status" value="2"/>
</dbReference>
<dbReference type="InterPro" id="IPR050983">
    <property type="entry name" value="GST_Omega/HSP26"/>
</dbReference>
<reference evidence="3 4" key="1">
    <citation type="submission" date="2017-03" db="EMBL/GenBank/DDBJ databases">
        <title>An alternative strategy for trypanosome survival in the mammalian bloodstream revealed through genome and transcriptome analysis of the ubiquitous bovine parasite Trypanosoma (Megatrypanum) theileri.</title>
        <authorList>
            <person name="Kelly S."/>
            <person name="Ivens A."/>
            <person name="Mott A."/>
            <person name="O'Neill E."/>
            <person name="Emms D."/>
            <person name="Macleod O."/>
            <person name="Voorheis P."/>
            <person name="Matthews J."/>
            <person name="Matthews K."/>
            <person name="Carrington M."/>
        </authorList>
    </citation>
    <scope>NUCLEOTIDE SEQUENCE [LARGE SCALE GENOMIC DNA]</scope>
    <source>
        <strain evidence="3">Edinburgh</strain>
    </source>
</reference>
<gene>
    <name evidence="3" type="ORF">TM35_000082680</name>
</gene>
<dbReference type="Proteomes" id="UP000192257">
    <property type="component" value="Unassembled WGS sequence"/>
</dbReference>
<dbReference type="PANTHER" id="PTHR43968:SF6">
    <property type="entry name" value="GLUTATHIONE S-TRANSFERASE OMEGA"/>
    <property type="match status" value="1"/>
</dbReference>
<dbReference type="SFLD" id="SFLDS00019">
    <property type="entry name" value="Glutathione_Transferase_(cytos"/>
    <property type="match status" value="2"/>
</dbReference>
<feature type="domain" description="GST C-terminal" evidence="2">
    <location>
        <begin position="89"/>
        <end position="216"/>
    </location>
</feature>
<dbReference type="CDD" id="cd00570">
    <property type="entry name" value="GST_N_family"/>
    <property type="match status" value="1"/>
</dbReference>
<dbReference type="VEuPathDB" id="TriTrypDB:TM35_000082680"/>
<dbReference type="RefSeq" id="XP_028884536.1">
    <property type="nucleotide sequence ID" value="XM_029024133.1"/>
</dbReference>
<dbReference type="InterPro" id="IPR004045">
    <property type="entry name" value="Glutathione_S-Trfase_N"/>
</dbReference>
<dbReference type="GO" id="GO:0005737">
    <property type="term" value="C:cytoplasm"/>
    <property type="evidence" value="ECO:0007669"/>
    <property type="project" value="TreeGrafter"/>
</dbReference>
<organism evidence="3 4">
    <name type="scientific">Trypanosoma theileri</name>
    <dbReference type="NCBI Taxonomy" id="67003"/>
    <lineage>
        <taxon>Eukaryota</taxon>
        <taxon>Discoba</taxon>
        <taxon>Euglenozoa</taxon>
        <taxon>Kinetoplastea</taxon>
        <taxon>Metakinetoplastina</taxon>
        <taxon>Trypanosomatida</taxon>
        <taxon>Trypanosomatidae</taxon>
        <taxon>Trypanosoma</taxon>
    </lineage>
</organism>
<evidence type="ECO:0000313" key="3">
    <source>
        <dbReference type="EMBL" id="ORC90470.1"/>
    </source>
</evidence>
<dbReference type="InterPro" id="IPR041695">
    <property type="entry name" value="GST_C_5"/>
</dbReference>
<dbReference type="PROSITE" id="PS51354">
    <property type="entry name" value="GLUTAREDOXIN_2"/>
    <property type="match status" value="1"/>
</dbReference>
<dbReference type="InterPro" id="IPR036282">
    <property type="entry name" value="Glutathione-S-Trfase_C_sf"/>
</dbReference>
<dbReference type="PANTHER" id="PTHR43968">
    <property type="match status" value="1"/>
</dbReference>
<feature type="domain" description="GST C-terminal" evidence="2">
    <location>
        <begin position="313"/>
        <end position="442"/>
    </location>
</feature>
<dbReference type="STRING" id="67003.A0A1X0P247"/>
<evidence type="ECO:0000313" key="4">
    <source>
        <dbReference type="Proteomes" id="UP000192257"/>
    </source>
</evidence>
<keyword evidence="3" id="KW-0808">Transferase</keyword>
<dbReference type="SUPFAM" id="SSF52833">
    <property type="entry name" value="Thioredoxin-like"/>
    <property type="match status" value="2"/>
</dbReference>
<comment type="caution">
    <text evidence="3">The sequence shown here is derived from an EMBL/GenBank/DDBJ whole genome shotgun (WGS) entry which is preliminary data.</text>
</comment>
<proteinExistence type="predicted"/>
<name>A0A1X0P247_9TRYP</name>
<dbReference type="InterPro" id="IPR036249">
    <property type="entry name" value="Thioredoxin-like_sf"/>
</dbReference>
<protein>
    <submittedName>
        <fullName evidence="3">Thiol transferase Tc52</fullName>
    </submittedName>
</protein>
<feature type="domain" description="GST N-terminal" evidence="1">
    <location>
        <begin position="227"/>
        <end position="306"/>
    </location>
</feature>
<dbReference type="SFLD" id="SFLDG00358">
    <property type="entry name" value="Main_(cytGST)"/>
    <property type="match status" value="2"/>
</dbReference>
<evidence type="ECO:0000259" key="1">
    <source>
        <dbReference type="PROSITE" id="PS50404"/>
    </source>
</evidence>
<dbReference type="Gene3D" id="3.40.30.10">
    <property type="entry name" value="Glutaredoxin"/>
    <property type="match status" value="2"/>
</dbReference>
<evidence type="ECO:0000259" key="2">
    <source>
        <dbReference type="PROSITE" id="PS50405"/>
    </source>
</evidence>
<keyword evidence="4" id="KW-1185">Reference proteome</keyword>
<dbReference type="EMBL" id="NBCO01000008">
    <property type="protein sequence ID" value="ORC90470.1"/>
    <property type="molecule type" value="Genomic_DNA"/>
</dbReference>
<dbReference type="AlphaFoldDB" id="A0A1X0P247"/>
<feature type="domain" description="GST N-terminal" evidence="1">
    <location>
        <begin position="3"/>
        <end position="83"/>
    </location>
</feature>
<dbReference type="CDD" id="cd00299">
    <property type="entry name" value="GST_C_family"/>
    <property type="match status" value="1"/>
</dbReference>
<dbReference type="InterPro" id="IPR010987">
    <property type="entry name" value="Glutathione-S-Trfase_C-like"/>
</dbReference>
<dbReference type="InterPro" id="IPR040079">
    <property type="entry name" value="Glutathione_S-Trfase"/>
</dbReference>
<dbReference type="Gene3D" id="1.20.1050.10">
    <property type="match status" value="2"/>
</dbReference>
<dbReference type="OrthoDB" id="202840at2759"/>
<dbReference type="Pfam" id="PF13409">
    <property type="entry name" value="GST_N_2"/>
    <property type="match status" value="2"/>
</dbReference>
<dbReference type="Pfam" id="PF16865">
    <property type="entry name" value="GST_C_5"/>
    <property type="match status" value="2"/>
</dbReference>
<dbReference type="PROSITE" id="PS50404">
    <property type="entry name" value="GST_NTER"/>
    <property type="match status" value="2"/>
</dbReference>
<sequence>MTKALKLFKNAICPYSQRAMIMAKEKQLTVEEVDIPLGDDKPKWYKDINPRETVPTLQVDGKRFVYESDLIMRYLAGITADKNNLLGSTPYERHRVEFFMSQVSDLIGAYFTLSEDPFNEAKRKAVDDNTEYIEAIVAEQQNEGPYFLDKTFSIADITVLPFFIRFHPVLSYYAGYDIFTKAPRMKRMFFESIKRPSVKETTLNPEDYIVAFKTHVPSSHLTWPLAPNHVLFVNMMCPFADRPRLACAVKNIDFPIVEIDLSKKPKWYSWINYRETVPTLLTPQGSYVHESQPIVHYIDEQFPEKGPQLLPKDADGSYYVRFAESNASYFHSAMYGLMKNPQDKGAKEDIEWVGSELEKQLKEQHFGAGPFFGGNKMNAADVYVLPMLVRMKACAPELTGGYDFFAKHKLLEALVDAGLASEAGKKVFLPLQEYHNLYKAKFGTSS</sequence>
<dbReference type="PROSITE" id="PS50405">
    <property type="entry name" value="GST_CTER"/>
    <property type="match status" value="2"/>
</dbReference>
<accession>A0A1X0P247</accession>